<accession>A0ABV3X4H8</accession>
<evidence type="ECO:0000313" key="2">
    <source>
        <dbReference type="Proteomes" id="UP001559623"/>
    </source>
</evidence>
<organism evidence="1 2">
    <name type="scientific">Selenomonas sputigena</name>
    <dbReference type="NCBI Taxonomy" id="69823"/>
    <lineage>
        <taxon>Bacteria</taxon>
        <taxon>Bacillati</taxon>
        <taxon>Bacillota</taxon>
        <taxon>Negativicutes</taxon>
        <taxon>Selenomonadales</taxon>
        <taxon>Selenomonadaceae</taxon>
        <taxon>Selenomonas</taxon>
    </lineage>
</organism>
<dbReference type="EMBL" id="JARVLH010000003">
    <property type="protein sequence ID" value="MEX5285092.1"/>
    <property type="molecule type" value="Genomic_DNA"/>
</dbReference>
<proteinExistence type="predicted"/>
<keyword evidence="2" id="KW-1185">Reference proteome</keyword>
<name>A0ABV3X4H8_9FIRM</name>
<comment type="caution">
    <text evidence="1">The sequence shown here is derived from an EMBL/GenBank/DDBJ whole genome shotgun (WGS) entry which is preliminary data.</text>
</comment>
<sequence>MGVLQRLRHRVFPPCADCLYHLGVVRCVVSPCPDCRRTGRRPPFCEPHFGGVRPQREEPEGKGLKIMKETKE</sequence>
<gene>
    <name evidence="1" type="ORF">QCO44_05480</name>
</gene>
<protein>
    <submittedName>
        <fullName evidence="1">Uncharacterized protein</fullName>
    </submittedName>
</protein>
<dbReference type="Proteomes" id="UP001559623">
    <property type="component" value="Unassembled WGS sequence"/>
</dbReference>
<dbReference type="RefSeq" id="WP_368846820.1">
    <property type="nucleotide sequence ID" value="NZ_CP194411.1"/>
</dbReference>
<evidence type="ECO:0000313" key="1">
    <source>
        <dbReference type="EMBL" id="MEX5285092.1"/>
    </source>
</evidence>
<reference evidence="1 2" key="1">
    <citation type="submission" date="2023-04" db="EMBL/GenBank/DDBJ databases">
        <title>Genome Sequence of Selenomonas sputigena ATCC 33150.</title>
        <authorList>
            <person name="Miller D.P."/>
            <person name="Anvari S."/>
            <person name="Polson S.W."/>
            <person name="Macdonald M."/>
            <person name="Mcdowell J.V."/>
        </authorList>
    </citation>
    <scope>NUCLEOTIDE SEQUENCE [LARGE SCALE GENOMIC DNA]</scope>
    <source>
        <strain evidence="1 2">ATCC 33150</strain>
    </source>
</reference>